<proteinExistence type="predicted"/>
<protein>
    <submittedName>
        <fullName evidence="3">Ankyrin domain-containing protein</fullName>
    </submittedName>
</protein>
<dbReference type="Proteomes" id="UP000509722">
    <property type="component" value="Chromosome"/>
</dbReference>
<keyword evidence="2" id="KW-1133">Transmembrane helix</keyword>
<gene>
    <name evidence="3" type="ORF">CURT_0671</name>
</gene>
<evidence type="ECO:0000313" key="4">
    <source>
        <dbReference type="Proteomes" id="UP000509722"/>
    </source>
</evidence>
<dbReference type="EMBL" id="CP053832">
    <property type="protein sequence ID" value="QKF84174.1"/>
    <property type="molecule type" value="Genomic_DNA"/>
</dbReference>
<accession>A0AAE7E9J5</accession>
<sequence length="516" mass="60904">MKNKFLNSFIIITLILVAFIVYNKFKLSGNSHFTVTADTVIKPGSEISKYVTQEEVDSFSFRYWDIDNNYTKFVNPIAIPLRDFLKQKDTNKVLNYIKDNNLSADIEIEDGTTPLMYSSFYNDTNTTKELIKLGADVHKKDKYKLNSMAYAISMGNIDIVKILFNSGVKFEEAPLTQGYILAPSYQNIDKLIIDGDNIKIIYKYNWIQKDYDTPKGGGYMFENIIYENWTRLAKFILESGYKPYPYVFTGGDHMDYGNSIYDFLSKESIESQIEYQKQNNKDNFDLNLFMDKLSYDYTLYKGLEDIPNFEPMLDLLLEHNVSGQPSKELLKEKCLNDCSSRYRDYIEDKFNLVKHNILFDYRDENKLIKLDFYYKDYNETVKLINDNKIETTTPNNEILEEFNFLTDEIKWYAKYCAENYMEELKDFTGAGDLRRWTWKEGNKYSGNSNVIKGYKNSKATFKDTKEFVTFYNERNKRLEIIGLLYSYENCDDKNSSNYKGEEECKYYEKRVYIKNK</sequence>
<dbReference type="PROSITE" id="PS50088">
    <property type="entry name" value="ANK_REPEAT"/>
    <property type="match status" value="1"/>
</dbReference>
<keyword evidence="2" id="KW-0812">Transmembrane</keyword>
<feature type="transmembrane region" description="Helical" evidence="2">
    <location>
        <begin position="5"/>
        <end position="22"/>
    </location>
</feature>
<dbReference type="PROSITE" id="PS50297">
    <property type="entry name" value="ANK_REP_REGION"/>
    <property type="match status" value="1"/>
</dbReference>
<evidence type="ECO:0000256" key="1">
    <source>
        <dbReference type="PROSITE-ProRule" id="PRU00023"/>
    </source>
</evidence>
<organism evidence="3 4">
    <name type="scientific">Campylobacter ureolyticus</name>
    <dbReference type="NCBI Taxonomy" id="827"/>
    <lineage>
        <taxon>Bacteria</taxon>
        <taxon>Pseudomonadati</taxon>
        <taxon>Campylobacterota</taxon>
        <taxon>Epsilonproteobacteria</taxon>
        <taxon>Campylobacterales</taxon>
        <taxon>Campylobacteraceae</taxon>
        <taxon>Campylobacter</taxon>
    </lineage>
</organism>
<dbReference type="InterPro" id="IPR036770">
    <property type="entry name" value="Ankyrin_rpt-contain_sf"/>
</dbReference>
<feature type="repeat" description="ANK" evidence="1">
    <location>
        <begin position="110"/>
        <end position="142"/>
    </location>
</feature>
<dbReference type="Pfam" id="PF12796">
    <property type="entry name" value="Ank_2"/>
    <property type="match status" value="1"/>
</dbReference>
<evidence type="ECO:0000256" key="2">
    <source>
        <dbReference type="SAM" id="Phobius"/>
    </source>
</evidence>
<evidence type="ECO:0000313" key="3">
    <source>
        <dbReference type="EMBL" id="QKF84174.1"/>
    </source>
</evidence>
<keyword evidence="1" id="KW-0040">ANK repeat</keyword>
<dbReference type="GeneID" id="77175582"/>
<reference evidence="3 4" key="1">
    <citation type="submission" date="2020-05" db="EMBL/GenBank/DDBJ databases">
        <title>Complete genome sequencing of Campylobacter and Arcobacter type strains.</title>
        <authorList>
            <person name="Miller W.G."/>
            <person name="Yee E."/>
        </authorList>
    </citation>
    <scope>NUCLEOTIDE SEQUENCE [LARGE SCALE GENOMIC DNA]</scope>
    <source>
        <strain evidence="3 4">LMG 6451</strain>
    </source>
</reference>
<dbReference type="Gene3D" id="1.25.40.20">
    <property type="entry name" value="Ankyrin repeat-containing domain"/>
    <property type="match status" value="1"/>
</dbReference>
<name>A0AAE7E9J5_9BACT</name>
<dbReference type="InterPro" id="IPR002110">
    <property type="entry name" value="Ankyrin_rpt"/>
</dbReference>
<keyword evidence="2" id="KW-0472">Membrane</keyword>
<dbReference type="SMART" id="SM00248">
    <property type="entry name" value="ANK"/>
    <property type="match status" value="2"/>
</dbReference>
<dbReference type="AlphaFoldDB" id="A0AAE7E9J5"/>
<dbReference type="RefSeq" id="WP_115651859.1">
    <property type="nucleotide sequence ID" value="NZ_CP053832.1"/>
</dbReference>
<dbReference type="SUPFAM" id="SSF48403">
    <property type="entry name" value="Ankyrin repeat"/>
    <property type="match status" value="1"/>
</dbReference>